<proteinExistence type="predicted"/>
<sequence>MVLPNIGMLSRILCRTEDAFEDSLTFPLPEHIRCISRIHGEEASLEGFVDKDRFERLLWFAIVNQGP</sequence>
<accession>A0A392SGJ5</accession>
<evidence type="ECO:0000313" key="1">
    <source>
        <dbReference type="EMBL" id="MCI48018.1"/>
    </source>
</evidence>
<comment type="caution">
    <text evidence="1">The sequence shown here is derived from an EMBL/GenBank/DDBJ whole genome shotgun (WGS) entry which is preliminary data.</text>
</comment>
<evidence type="ECO:0000313" key="2">
    <source>
        <dbReference type="Proteomes" id="UP000265520"/>
    </source>
</evidence>
<organism evidence="1 2">
    <name type="scientific">Trifolium medium</name>
    <dbReference type="NCBI Taxonomy" id="97028"/>
    <lineage>
        <taxon>Eukaryota</taxon>
        <taxon>Viridiplantae</taxon>
        <taxon>Streptophyta</taxon>
        <taxon>Embryophyta</taxon>
        <taxon>Tracheophyta</taxon>
        <taxon>Spermatophyta</taxon>
        <taxon>Magnoliopsida</taxon>
        <taxon>eudicotyledons</taxon>
        <taxon>Gunneridae</taxon>
        <taxon>Pentapetalae</taxon>
        <taxon>rosids</taxon>
        <taxon>fabids</taxon>
        <taxon>Fabales</taxon>
        <taxon>Fabaceae</taxon>
        <taxon>Papilionoideae</taxon>
        <taxon>50 kb inversion clade</taxon>
        <taxon>NPAAA clade</taxon>
        <taxon>Hologalegina</taxon>
        <taxon>IRL clade</taxon>
        <taxon>Trifolieae</taxon>
        <taxon>Trifolium</taxon>
    </lineage>
</organism>
<dbReference type="AlphaFoldDB" id="A0A392SGJ5"/>
<dbReference type="Proteomes" id="UP000265520">
    <property type="component" value="Unassembled WGS sequence"/>
</dbReference>
<name>A0A392SGJ5_9FABA</name>
<dbReference type="EMBL" id="LXQA010380423">
    <property type="protein sequence ID" value="MCI48018.1"/>
    <property type="molecule type" value="Genomic_DNA"/>
</dbReference>
<keyword evidence="2" id="KW-1185">Reference proteome</keyword>
<reference evidence="1 2" key="1">
    <citation type="journal article" date="2018" name="Front. Plant Sci.">
        <title>Red Clover (Trifolium pratense) and Zigzag Clover (T. medium) - A Picture of Genomic Similarities and Differences.</title>
        <authorList>
            <person name="Dluhosova J."/>
            <person name="Istvanek J."/>
            <person name="Nedelnik J."/>
            <person name="Repkova J."/>
        </authorList>
    </citation>
    <scope>NUCLEOTIDE SEQUENCE [LARGE SCALE GENOMIC DNA]</scope>
    <source>
        <strain evidence="2">cv. 10/8</strain>
        <tissue evidence="1">Leaf</tissue>
    </source>
</reference>
<protein>
    <submittedName>
        <fullName evidence="1">Uncharacterized protein</fullName>
    </submittedName>
</protein>